<reference evidence="1" key="1">
    <citation type="submission" date="2018-11" db="EMBL/GenBank/DDBJ databases">
        <authorList>
            <consortium name="Pathogen Informatics"/>
        </authorList>
    </citation>
    <scope>NUCLEOTIDE SEQUENCE</scope>
</reference>
<evidence type="ECO:0000313" key="2">
    <source>
        <dbReference type="Proteomes" id="UP000784294"/>
    </source>
</evidence>
<organism evidence="1 2">
    <name type="scientific">Protopolystoma xenopodis</name>
    <dbReference type="NCBI Taxonomy" id="117903"/>
    <lineage>
        <taxon>Eukaryota</taxon>
        <taxon>Metazoa</taxon>
        <taxon>Spiralia</taxon>
        <taxon>Lophotrochozoa</taxon>
        <taxon>Platyhelminthes</taxon>
        <taxon>Monogenea</taxon>
        <taxon>Polyopisthocotylea</taxon>
        <taxon>Polystomatidea</taxon>
        <taxon>Polystomatidae</taxon>
        <taxon>Protopolystoma</taxon>
    </lineage>
</organism>
<name>A0A448XD90_9PLAT</name>
<evidence type="ECO:0000313" key="1">
    <source>
        <dbReference type="EMBL" id="VEL34006.1"/>
    </source>
</evidence>
<dbReference type="EMBL" id="CAAALY010246819">
    <property type="protein sequence ID" value="VEL34006.1"/>
    <property type="molecule type" value="Genomic_DNA"/>
</dbReference>
<comment type="caution">
    <text evidence="1">The sequence shown here is derived from an EMBL/GenBank/DDBJ whole genome shotgun (WGS) entry which is preliminary data.</text>
</comment>
<gene>
    <name evidence="1" type="ORF">PXEA_LOCUS27446</name>
</gene>
<sequence>MDVWSLQAHLLTNQHHFPEVPGMWADLWEGLQAGHPGAWTSQATEDLAVSSTYGVAHGGGGTSCGINSTSCATSALVGAGGRSTSHGPAYEAAGHPTIVTTNSDVCLGSQKIRAQTGTLRSRGAPTAQTRANHPPGTYEAGTATGAQMVSRLAPRQVGRAGVSHWVANPKNYIFFQPRRLFSEGCNYLAVGTVIKSSLYVMSFFHGIMRPTLADCGKNFIIT</sequence>
<accession>A0A448XD90</accession>
<dbReference type="AlphaFoldDB" id="A0A448XD90"/>
<keyword evidence="2" id="KW-1185">Reference proteome</keyword>
<dbReference type="Proteomes" id="UP000784294">
    <property type="component" value="Unassembled WGS sequence"/>
</dbReference>
<proteinExistence type="predicted"/>
<protein>
    <submittedName>
        <fullName evidence="1">Uncharacterized protein</fullName>
    </submittedName>
</protein>